<keyword evidence="3" id="KW-1185">Reference proteome</keyword>
<dbReference type="Proteomes" id="UP000555552">
    <property type="component" value="Unassembled WGS sequence"/>
</dbReference>
<dbReference type="EMBL" id="JABEMA010000004">
    <property type="protein sequence ID" value="NNH21621.1"/>
    <property type="molecule type" value="Genomic_DNA"/>
</dbReference>
<evidence type="ECO:0000313" key="3">
    <source>
        <dbReference type="Proteomes" id="UP000555552"/>
    </source>
</evidence>
<protein>
    <submittedName>
        <fullName evidence="2">Uncharacterized protein</fullName>
    </submittedName>
</protein>
<comment type="caution">
    <text evidence="2">The sequence shown here is derived from an EMBL/GenBank/DDBJ whole genome shotgun (WGS) entry which is preliminary data.</text>
</comment>
<organism evidence="2 3">
    <name type="scientific">Pseudokineococcus marinus</name>
    <dbReference type="NCBI Taxonomy" id="351215"/>
    <lineage>
        <taxon>Bacteria</taxon>
        <taxon>Bacillati</taxon>
        <taxon>Actinomycetota</taxon>
        <taxon>Actinomycetes</taxon>
        <taxon>Kineosporiales</taxon>
        <taxon>Kineosporiaceae</taxon>
        <taxon>Pseudokineococcus</taxon>
    </lineage>
</organism>
<accession>A0A849BGC8</accession>
<dbReference type="RefSeq" id="WP_171201490.1">
    <property type="nucleotide sequence ID" value="NZ_BAAANP010000006.1"/>
</dbReference>
<evidence type="ECO:0000256" key="1">
    <source>
        <dbReference type="SAM" id="MobiDB-lite"/>
    </source>
</evidence>
<sequence length="112" mass="11894">MAGGMHPRRGPGTPLGARSVDGHLDAPAPPPTTRAFDRLMGRQSPPMRVGHCEVLAESRLGDDVDGALPGIICEVRGDRVRVVYALDGDLIESYLAADQVRQLVGSPPEATR</sequence>
<evidence type="ECO:0000313" key="2">
    <source>
        <dbReference type="EMBL" id="NNH21621.1"/>
    </source>
</evidence>
<reference evidence="2 3" key="1">
    <citation type="submission" date="2020-05" db="EMBL/GenBank/DDBJ databases">
        <title>MicrobeNet Type strains.</title>
        <authorList>
            <person name="Nicholson A.C."/>
        </authorList>
    </citation>
    <scope>NUCLEOTIDE SEQUENCE [LARGE SCALE GENOMIC DNA]</scope>
    <source>
        <strain evidence="2 3">JCM 14547</strain>
    </source>
</reference>
<name>A0A849BGC8_9ACTN</name>
<proteinExistence type="predicted"/>
<dbReference type="AlphaFoldDB" id="A0A849BGC8"/>
<feature type="region of interest" description="Disordered" evidence="1">
    <location>
        <begin position="1"/>
        <end position="36"/>
    </location>
</feature>
<gene>
    <name evidence="2" type="ORF">HLB09_00680</name>
</gene>